<keyword evidence="4" id="KW-1003">Cell membrane</keyword>
<comment type="subcellular location">
    <subcellularLocation>
        <location evidence="1">Cell membrane</location>
        <topology evidence="1">Multi-pass membrane protein</topology>
    </subcellularLocation>
</comment>
<dbReference type="Pfam" id="PF08022">
    <property type="entry name" value="FAD_binding_8"/>
    <property type="match status" value="1"/>
</dbReference>
<dbReference type="PANTHER" id="PTHR32361:SF26">
    <property type="entry name" value="FAD-BINDING 8 DOMAIN-CONTAINING PROTEIN-RELATED"/>
    <property type="match status" value="1"/>
</dbReference>
<dbReference type="PANTHER" id="PTHR32361">
    <property type="entry name" value="FERRIC/CUPRIC REDUCTASE TRANSMEMBRANE COMPONENT"/>
    <property type="match status" value="1"/>
</dbReference>
<evidence type="ECO:0000256" key="2">
    <source>
        <dbReference type="ARBA" id="ARBA00012668"/>
    </source>
</evidence>
<dbReference type="AlphaFoldDB" id="A0AA44W8Q5"/>
<evidence type="ECO:0000313" key="8">
    <source>
        <dbReference type="EMBL" id="PNH26354.1"/>
    </source>
</evidence>
<dbReference type="EMBL" id="MPSH01000069">
    <property type="protein sequence ID" value="PNH26354.1"/>
    <property type="molecule type" value="Genomic_DNA"/>
</dbReference>
<dbReference type="GO" id="GO:0005886">
    <property type="term" value="C:plasma membrane"/>
    <property type="evidence" value="ECO:0007669"/>
    <property type="project" value="UniProtKB-SubCell"/>
</dbReference>
<evidence type="ECO:0000256" key="4">
    <source>
        <dbReference type="ARBA" id="ARBA00022475"/>
    </source>
</evidence>
<proteinExistence type="predicted"/>
<dbReference type="InterPro" id="IPR013112">
    <property type="entry name" value="FAD-bd_8"/>
</dbReference>
<feature type="transmembrane region" description="Helical" evidence="6">
    <location>
        <begin position="12"/>
        <end position="32"/>
    </location>
</feature>
<evidence type="ECO:0000256" key="6">
    <source>
        <dbReference type="SAM" id="Phobius"/>
    </source>
</evidence>
<evidence type="ECO:0000313" key="9">
    <source>
        <dbReference type="Proteomes" id="UP000236305"/>
    </source>
</evidence>
<organism evidence="8 9">
    <name type="scientific">Verticillium dahliae</name>
    <name type="common">Verticillium wilt</name>
    <dbReference type="NCBI Taxonomy" id="27337"/>
    <lineage>
        <taxon>Eukaryota</taxon>
        <taxon>Fungi</taxon>
        <taxon>Dikarya</taxon>
        <taxon>Ascomycota</taxon>
        <taxon>Pezizomycotina</taxon>
        <taxon>Sordariomycetes</taxon>
        <taxon>Hypocreomycetidae</taxon>
        <taxon>Glomerellales</taxon>
        <taxon>Plectosphaerellaceae</taxon>
        <taxon>Verticillium</taxon>
    </lineage>
</organism>
<evidence type="ECO:0000256" key="5">
    <source>
        <dbReference type="ARBA" id="ARBA00048483"/>
    </source>
</evidence>
<comment type="catalytic activity">
    <reaction evidence="5">
        <text>2 a Fe(II)-siderophore + NADP(+) + H(+) = 2 a Fe(III)-siderophore + NADPH</text>
        <dbReference type="Rhea" id="RHEA:28795"/>
        <dbReference type="Rhea" id="RHEA-COMP:11342"/>
        <dbReference type="Rhea" id="RHEA-COMP:11344"/>
        <dbReference type="ChEBI" id="CHEBI:15378"/>
        <dbReference type="ChEBI" id="CHEBI:29033"/>
        <dbReference type="ChEBI" id="CHEBI:29034"/>
        <dbReference type="ChEBI" id="CHEBI:57783"/>
        <dbReference type="ChEBI" id="CHEBI:58349"/>
        <dbReference type="EC" id="1.16.1.9"/>
    </reaction>
</comment>
<protein>
    <recommendedName>
        <fullName evidence="2">ferric-chelate reductase (NADPH)</fullName>
        <ecNumber evidence="2">1.16.1.9</ecNumber>
    </recommendedName>
</protein>
<dbReference type="InterPro" id="IPR017938">
    <property type="entry name" value="Riboflavin_synthase-like_b-brl"/>
</dbReference>
<dbReference type="SUPFAM" id="SSF63380">
    <property type="entry name" value="Riboflavin synthase domain-like"/>
    <property type="match status" value="1"/>
</dbReference>
<reference evidence="8 9" key="1">
    <citation type="submission" date="2017-12" db="EMBL/GenBank/DDBJ databases">
        <title>Comparative genomics yields insights into virulence evolution of Verticillium dahliae.</title>
        <authorList>
            <person name="Fan R."/>
            <person name="Armitage A.D."/>
            <person name="Cascant-Lopez E."/>
            <person name="Sobczyk M."/>
            <person name="Cockerton H.M."/>
            <person name="Harrison R.J."/>
        </authorList>
    </citation>
    <scope>NUCLEOTIDE SEQUENCE [LARGE SCALE GENOMIC DNA]</scope>
    <source>
        <strain evidence="8 9">12008</strain>
    </source>
</reference>
<evidence type="ECO:0000256" key="1">
    <source>
        <dbReference type="ARBA" id="ARBA00004651"/>
    </source>
</evidence>
<feature type="domain" description="FAD-binding 8" evidence="7">
    <location>
        <begin position="58"/>
        <end position="128"/>
    </location>
</feature>
<keyword evidence="6" id="KW-1133">Transmembrane helix</keyword>
<sequence>MVSRRSHDKRYLVAAAGCLGLTWIVRLGLVLYCNIRLGSLSSWAAIRTITFELDASSIPHEDAVHIHVRLSRRWNIRTGQYVYLTVPGAGGASVAQSHSFHIAWWYRVVDDDYIVLIAQRRHGFTERVFRIKDARHNSGPGVRA</sequence>
<accession>A0AA44W8Q5</accession>
<keyword evidence="3" id="KW-0813">Transport</keyword>
<keyword evidence="6" id="KW-0812">Transmembrane</keyword>
<keyword evidence="6" id="KW-0472">Membrane</keyword>
<dbReference type="GO" id="GO:0015677">
    <property type="term" value="P:copper ion import"/>
    <property type="evidence" value="ECO:0007669"/>
    <property type="project" value="TreeGrafter"/>
</dbReference>
<dbReference type="EC" id="1.16.1.9" evidence="2"/>
<gene>
    <name evidence="8" type="ORF">BJF96_g10321</name>
</gene>
<comment type="caution">
    <text evidence="8">The sequence shown here is derived from an EMBL/GenBank/DDBJ whole genome shotgun (WGS) entry which is preliminary data.</text>
</comment>
<dbReference type="InterPro" id="IPR051410">
    <property type="entry name" value="Ferric/Cupric_Reductase"/>
</dbReference>
<dbReference type="GO" id="GO:0006879">
    <property type="term" value="P:intracellular iron ion homeostasis"/>
    <property type="evidence" value="ECO:0007669"/>
    <property type="project" value="TreeGrafter"/>
</dbReference>
<evidence type="ECO:0000259" key="7">
    <source>
        <dbReference type="Pfam" id="PF08022"/>
    </source>
</evidence>
<dbReference type="Proteomes" id="UP000236305">
    <property type="component" value="Unassembled WGS sequence"/>
</dbReference>
<evidence type="ECO:0000256" key="3">
    <source>
        <dbReference type="ARBA" id="ARBA00022448"/>
    </source>
</evidence>
<dbReference type="GO" id="GO:0052851">
    <property type="term" value="F:ferric-chelate reductase (NADPH) activity"/>
    <property type="evidence" value="ECO:0007669"/>
    <property type="project" value="UniProtKB-EC"/>
</dbReference>
<name>A0AA44W8Q5_VERDA</name>
<dbReference type="GO" id="GO:0006826">
    <property type="term" value="P:iron ion transport"/>
    <property type="evidence" value="ECO:0007669"/>
    <property type="project" value="TreeGrafter"/>
</dbReference>